<feature type="transmembrane region" description="Helical" evidence="8">
    <location>
        <begin position="35"/>
        <end position="58"/>
    </location>
</feature>
<dbReference type="InterPro" id="IPR050545">
    <property type="entry name" value="Mycobact_MmpL"/>
</dbReference>
<dbReference type="EMBL" id="QKYN01000035">
    <property type="protein sequence ID" value="RAG86003.1"/>
    <property type="molecule type" value="Genomic_DNA"/>
</dbReference>
<dbReference type="Proteomes" id="UP000248889">
    <property type="component" value="Unassembled WGS sequence"/>
</dbReference>
<feature type="transmembrane region" description="Helical" evidence="8">
    <location>
        <begin position="670"/>
        <end position="697"/>
    </location>
</feature>
<evidence type="ECO:0000256" key="7">
    <source>
        <dbReference type="SAM" id="MobiDB-lite"/>
    </source>
</evidence>
<feature type="domain" description="Membrane transport protein MMPL" evidence="9">
    <location>
        <begin position="422"/>
        <end position="738"/>
    </location>
</feature>
<feature type="transmembrane region" description="Helical" evidence="8">
    <location>
        <begin position="299"/>
        <end position="320"/>
    </location>
</feature>
<dbReference type="PANTHER" id="PTHR33406">
    <property type="entry name" value="MEMBRANE PROTEIN MJ1562-RELATED"/>
    <property type="match status" value="1"/>
</dbReference>
<feature type="domain" description="Membrane transport protein MMPL" evidence="9">
    <location>
        <begin position="65"/>
        <end position="391"/>
    </location>
</feature>
<feature type="region of interest" description="Disordered" evidence="7">
    <location>
        <begin position="1"/>
        <end position="20"/>
    </location>
</feature>
<accession>A0A2X0IR15</accession>
<evidence type="ECO:0000256" key="4">
    <source>
        <dbReference type="ARBA" id="ARBA00022692"/>
    </source>
</evidence>
<feature type="transmembrane region" description="Helical" evidence="8">
    <location>
        <begin position="326"/>
        <end position="351"/>
    </location>
</feature>
<keyword evidence="5 8" id="KW-1133">Transmembrane helix</keyword>
<dbReference type="Pfam" id="PF03176">
    <property type="entry name" value="MMPL"/>
    <property type="match status" value="2"/>
</dbReference>
<dbReference type="GO" id="GO:0005886">
    <property type="term" value="C:plasma membrane"/>
    <property type="evidence" value="ECO:0007669"/>
    <property type="project" value="UniProtKB-SubCell"/>
</dbReference>
<feature type="transmembrane region" description="Helical" evidence="8">
    <location>
        <begin position="585"/>
        <end position="603"/>
    </location>
</feature>
<proteinExistence type="inferred from homology"/>
<feature type="transmembrane region" description="Helical" evidence="8">
    <location>
        <begin position="247"/>
        <end position="269"/>
    </location>
</feature>
<gene>
    <name evidence="10" type="ORF">DN069_08850</name>
</gene>
<keyword evidence="4 8" id="KW-0812">Transmembrane</keyword>
<feature type="transmembrane region" description="Helical" evidence="8">
    <location>
        <begin position="391"/>
        <end position="413"/>
    </location>
</feature>
<keyword evidence="11" id="KW-1185">Reference proteome</keyword>
<feature type="compositionally biased region" description="Low complexity" evidence="7">
    <location>
        <begin position="1"/>
        <end position="10"/>
    </location>
</feature>
<dbReference type="SUPFAM" id="SSF82866">
    <property type="entry name" value="Multidrug efflux transporter AcrB transmembrane domain"/>
    <property type="match status" value="2"/>
</dbReference>
<feature type="transmembrane region" description="Helical" evidence="8">
    <location>
        <begin position="615"/>
        <end position="635"/>
    </location>
</feature>
<evidence type="ECO:0000313" key="10">
    <source>
        <dbReference type="EMBL" id="RAG86003.1"/>
    </source>
</evidence>
<name>A0A2X0IR15_9ACTN</name>
<protein>
    <submittedName>
        <fullName evidence="10">MMPL family transporter</fullName>
    </submittedName>
</protein>
<keyword evidence="3" id="KW-1003">Cell membrane</keyword>
<dbReference type="AlphaFoldDB" id="A0A2X0IR15"/>
<evidence type="ECO:0000256" key="2">
    <source>
        <dbReference type="ARBA" id="ARBA00010157"/>
    </source>
</evidence>
<evidence type="ECO:0000256" key="3">
    <source>
        <dbReference type="ARBA" id="ARBA00022475"/>
    </source>
</evidence>
<evidence type="ECO:0000256" key="1">
    <source>
        <dbReference type="ARBA" id="ARBA00004651"/>
    </source>
</evidence>
<evidence type="ECO:0000256" key="6">
    <source>
        <dbReference type="ARBA" id="ARBA00023136"/>
    </source>
</evidence>
<organism evidence="10 11">
    <name type="scientific">Streptacidiphilus pinicola</name>
    <dbReference type="NCBI Taxonomy" id="2219663"/>
    <lineage>
        <taxon>Bacteria</taxon>
        <taxon>Bacillati</taxon>
        <taxon>Actinomycetota</taxon>
        <taxon>Actinomycetes</taxon>
        <taxon>Kitasatosporales</taxon>
        <taxon>Streptomycetaceae</taxon>
        <taxon>Streptacidiphilus</taxon>
    </lineage>
</organism>
<comment type="similarity">
    <text evidence="2">Belongs to the resistance-nodulation-cell division (RND) (TC 2.A.6) family. MmpL subfamily.</text>
</comment>
<dbReference type="InterPro" id="IPR004869">
    <property type="entry name" value="MMPL_dom"/>
</dbReference>
<feature type="transmembrane region" description="Helical" evidence="8">
    <location>
        <begin position="558"/>
        <end position="580"/>
    </location>
</feature>
<feature type="transmembrane region" description="Helical" evidence="8">
    <location>
        <begin position="709"/>
        <end position="730"/>
    </location>
</feature>
<dbReference type="Gene3D" id="1.20.1640.10">
    <property type="entry name" value="Multidrug efflux transporter AcrB transmembrane domain"/>
    <property type="match status" value="2"/>
</dbReference>
<feature type="transmembrane region" description="Helical" evidence="8">
    <location>
        <begin position="221"/>
        <end position="241"/>
    </location>
</feature>
<evidence type="ECO:0000256" key="8">
    <source>
        <dbReference type="SAM" id="Phobius"/>
    </source>
</evidence>
<sequence>MSSMPTSPVAAPAPPGPGTAEHARRLPLALRRPRWVLWISVLFLVLTGVLAGGASAAMKNGGFDDPASDSSQATQLLAAKFPASQANLVLLVQSHAGVDAPQATATGKRLLATLTSTPGVHVVDSYFATGDPGLRSRDGHSALTTVNVSGDEDAVARTTTKLHDELARASGPVAVRFGGIAQVTNDLTDQTNNDLATSEGIALPLTLILLFFVFRGVVAALLPLFIGVLSISGSLAVLYGLGQATSVSVFAVNLTTALGLGLAVDYSLLIVSRYREERAGGLEARPALAATLRTAGRTVVFSGAIVAAVLSTLVVFKQYFLSSFAYAGVAVVAITVLCALLPLPAALLLVGDRIDSRAVRRKRAAGTAAEAKAPQDRLWGRIAGGVMRRPLVAGLLVAGLLVVVAAPLTGAQFGVPDERALPKGTESRVVADLARTQFSGDDENALSLVGQDWPDGSPTDLAAYAQRLSALPHVTSVTSAAGRFQQGRPVGGPVPGLTAGAATVLQVADDVVPYSPAGEQLVTSVRAVPVPGGHRVYVGGLAAQYVDVTASIGARLPLAIGLATLLTLVLLSLATGSVLLPLKAVLFNALGLGAVLGAMIWIFQDGHLAGLLDVTPAPIAVTMPVLLLCIAYALSMDYEMFVLSRIKERYTKSGDPIGAVREGLGGSGPIITAAAAILAVSFFSTAISGVSLAKLFGIGTGLAVILDAVLVRGVLVPAFLKIFGAAAWWAPAPMKRLTGRISGAVGEH</sequence>
<evidence type="ECO:0000259" key="9">
    <source>
        <dbReference type="Pfam" id="PF03176"/>
    </source>
</evidence>
<dbReference type="PANTHER" id="PTHR33406:SF11">
    <property type="entry name" value="MEMBRANE PROTEIN SCO6666-RELATED"/>
    <property type="match status" value="1"/>
</dbReference>
<comment type="caution">
    <text evidence="10">The sequence shown here is derived from an EMBL/GenBank/DDBJ whole genome shotgun (WGS) entry which is preliminary data.</text>
</comment>
<feature type="transmembrane region" description="Helical" evidence="8">
    <location>
        <begin position="195"/>
        <end position="214"/>
    </location>
</feature>
<evidence type="ECO:0000256" key="5">
    <source>
        <dbReference type="ARBA" id="ARBA00022989"/>
    </source>
</evidence>
<evidence type="ECO:0000313" key="11">
    <source>
        <dbReference type="Proteomes" id="UP000248889"/>
    </source>
</evidence>
<comment type="subcellular location">
    <subcellularLocation>
        <location evidence="1">Cell membrane</location>
        <topology evidence="1">Multi-pass membrane protein</topology>
    </subcellularLocation>
</comment>
<keyword evidence="6 8" id="KW-0472">Membrane</keyword>
<reference evidence="10 11" key="1">
    <citation type="submission" date="2018-06" db="EMBL/GenBank/DDBJ databases">
        <title>Streptacidiphilus pinicola sp. nov., isolated from pine grove soil.</title>
        <authorList>
            <person name="Roh S.G."/>
            <person name="Park S."/>
            <person name="Kim M.-K."/>
            <person name="Yun B.-R."/>
            <person name="Park J."/>
            <person name="Kim M.J."/>
            <person name="Kim Y.S."/>
            <person name="Kim S.B."/>
        </authorList>
    </citation>
    <scope>NUCLEOTIDE SEQUENCE [LARGE SCALE GENOMIC DNA]</scope>
    <source>
        <strain evidence="10 11">MMS16-CNU450</strain>
    </source>
</reference>